<feature type="region of interest" description="Disordered" evidence="1">
    <location>
        <begin position="85"/>
        <end position="152"/>
    </location>
</feature>
<keyword evidence="3" id="KW-1185">Reference proteome</keyword>
<name>A0ABR1FKU7_AURAN</name>
<feature type="compositionally biased region" description="Low complexity" evidence="1">
    <location>
        <begin position="112"/>
        <end position="134"/>
    </location>
</feature>
<sequence>MRATLARVHDDLVLRRRARSRRGVLGGGRRRPRRRAFPEGGGLSVGALLVAFPGAPFYGFAGRAFPAALALDKAAEKALRDLGGASRRARARGGRRARATRSSGPARRRGARAGSSSARAPTRSSWRRPAGPAPRARRGRRGADTGAAADDDGVDALSVKELKRRLDAAGARYADCREKAELRARLGRARRRPRRRRRRRGRGRGARGAGDVPGPAADAVAARRGDGRRPGLGVLPGRGRLRRRRRALRQVGDFAGGLRGARLRARPRARATLGRLICDGEAQLPDGRRLVRADDWDRLAAAFSAEELEAKGLVKARTAAMYGDARGAADAGARVDRAVEDRRRRGAADARDERARPAPRASGSCAPRAPRSPGAATPRPSSAAPCA</sequence>
<evidence type="ECO:0000313" key="3">
    <source>
        <dbReference type="Proteomes" id="UP001363151"/>
    </source>
</evidence>
<evidence type="ECO:0000313" key="2">
    <source>
        <dbReference type="EMBL" id="KAK7232662.1"/>
    </source>
</evidence>
<feature type="compositionally biased region" description="Basic residues" evidence="1">
    <location>
        <begin position="87"/>
        <end position="99"/>
    </location>
</feature>
<feature type="region of interest" description="Disordered" evidence="1">
    <location>
        <begin position="185"/>
        <end position="237"/>
    </location>
</feature>
<evidence type="ECO:0000256" key="1">
    <source>
        <dbReference type="SAM" id="MobiDB-lite"/>
    </source>
</evidence>
<gene>
    <name evidence="2" type="ORF">SO694_00035313</name>
</gene>
<evidence type="ECO:0008006" key="4">
    <source>
        <dbReference type="Google" id="ProtNLM"/>
    </source>
</evidence>
<comment type="caution">
    <text evidence="2">The sequence shown here is derived from an EMBL/GenBank/DDBJ whole genome shotgun (WGS) entry which is preliminary data.</text>
</comment>
<proteinExistence type="predicted"/>
<dbReference type="Proteomes" id="UP001363151">
    <property type="component" value="Unassembled WGS sequence"/>
</dbReference>
<accession>A0ABR1FKU7</accession>
<reference evidence="2 3" key="1">
    <citation type="submission" date="2024-03" db="EMBL/GenBank/DDBJ databases">
        <title>Aureococcus anophagefferens CCMP1851 and Kratosvirus quantuckense: Draft genome of a second virus-susceptible host strain in the model system.</title>
        <authorList>
            <person name="Chase E."/>
            <person name="Truchon A.R."/>
            <person name="Schepens W."/>
            <person name="Wilhelm S.W."/>
        </authorList>
    </citation>
    <scope>NUCLEOTIDE SEQUENCE [LARGE SCALE GENOMIC DNA]</scope>
    <source>
        <strain evidence="2 3">CCMP1851</strain>
    </source>
</reference>
<dbReference type="EMBL" id="JBBJCI010000367">
    <property type="protein sequence ID" value="KAK7232662.1"/>
    <property type="molecule type" value="Genomic_DNA"/>
</dbReference>
<feature type="compositionally biased region" description="Basic and acidic residues" evidence="1">
    <location>
        <begin position="333"/>
        <end position="356"/>
    </location>
</feature>
<feature type="compositionally biased region" description="Basic residues" evidence="1">
    <location>
        <begin position="185"/>
        <end position="205"/>
    </location>
</feature>
<protein>
    <recommendedName>
        <fullName evidence="4">SAP domain-containing protein</fullName>
    </recommendedName>
</protein>
<organism evidence="2 3">
    <name type="scientific">Aureococcus anophagefferens</name>
    <name type="common">Harmful bloom alga</name>
    <dbReference type="NCBI Taxonomy" id="44056"/>
    <lineage>
        <taxon>Eukaryota</taxon>
        <taxon>Sar</taxon>
        <taxon>Stramenopiles</taxon>
        <taxon>Ochrophyta</taxon>
        <taxon>Pelagophyceae</taxon>
        <taxon>Pelagomonadales</taxon>
        <taxon>Pelagomonadaceae</taxon>
        <taxon>Aureococcus</taxon>
    </lineage>
</organism>
<feature type="compositionally biased region" description="Low complexity" evidence="1">
    <location>
        <begin position="209"/>
        <end position="220"/>
    </location>
</feature>
<feature type="region of interest" description="Disordered" evidence="1">
    <location>
        <begin position="325"/>
        <end position="387"/>
    </location>
</feature>